<evidence type="ECO:0000256" key="7">
    <source>
        <dbReference type="SAM" id="MobiDB-lite"/>
    </source>
</evidence>
<dbReference type="InParanoid" id="H2MM70"/>
<dbReference type="PANTHER" id="PTHR45799:SF6">
    <property type="entry name" value="RETICULON"/>
    <property type="match status" value="1"/>
</dbReference>
<dbReference type="FunFam" id="1.20.5.2480:FF:000001">
    <property type="entry name" value="Reticulon"/>
    <property type="match status" value="1"/>
</dbReference>
<evidence type="ECO:0000256" key="4">
    <source>
        <dbReference type="ARBA" id="ARBA00022989"/>
    </source>
</evidence>
<dbReference type="GO" id="GO:0030182">
    <property type="term" value="P:neuron differentiation"/>
    <property type="evidence" value="ECO:0000318"/>
    <property type="project" value="GO_Central"/>
</dbReference>
<dbReference type="PANTHER" id="PTHR45799">
    <property type="entry name" value="RETICULON-LIKE PROTEIN"/>
    <property type="match status" value="1"/>
</dbReference>
<dbReference type="HOGENOM" id="CLU_018293_0_0_1"/>
<evidence type="ECO:0000256" key="6">
    <source>
        <dbReference type="RuleBase" id="RU210713"/>
    </source>
</evidence>
<reference evidence="9 10" key="1">
    <citation type="journal article" date="2007" name="Nature">
        <title>The medaka draft genome and insights into vertebrate genome evolution.</title>
        <authorList>
            <person name="Kasahara M."/>
            <person name="Naruse K."/>
            <person name="Sasaki S."/>
            <person name="Nakatani Y."/>
            <person name="Qu W."/>
            <person name="Ahsan B."/>
            <person name="Yamada T."/>
            <person name="Nagayasu Y."/>
            <person name="Doi K."/>
            <person name="Kasai Y."/>
            <person name="Jindo T."/>
            <person name="Kobayashi D."/>
            <person name="Shimada A."/>
            <person name="Toyoda A."/>
            <person name="Kuroki Y."/>
            <person name="Fujiyama A."/>
            <person name="Sasaki T."/>
            <person name="Shimizu A."/>
            <person name="Asakawa S."/>
            <person name="Shimizu N."/>
            <person name="Hashimoto S."/>
            <person name="Yang J."/>
            <person name="Lee Y."/>
            <person name="Matsushima K."/>
            <person name="Sugano S."/>
            <person name="Sakaizumi M."/>
            <person name="Narita T."/>
            <person name="Ohishi K."/>
            <person name="Haga S."/>
            <person name="Ohta F."/>
            <person name="Nomoto H."/>
            <person name="Nogata K."/>
            <person name="Morishita T."/>
            <person name="Endo T."/>
            <person name="Shin-I T."/>
            <person name="Takeda H."/>
            <person name="Morishita S."/>
            <person name="Kohara Y."/>
        </authorList>
    </citation>
    <scope>NUCLEOTIDE SEQUENCE [LARGE SCALE GENOMIC DNA]</scope>
    <source>
        <strain evidence="9 10">Hd-rR</strain>
    </source>
</reference>
<feature type="compositionally biased region" description="Basic and acidic residues" evidence="7">
    <location>
        <begin position="602"/>
        <end position="617"/>
    </location>
</feature>
<comment type="subcellular location">
    <subcellularLocation>
        <location evidence="1 6">Endoplasmic reticulum membrane</location>
        <topology evidence="1 6">Multi-pass membrane protein</topology>
    </subcellularLocation>
</comment>
<keyword evidence="5 6" id="KW-0472">Membrane</keyword>
<dbReference type="GO" id="GO:0007420">
    <property type="term" value="P:brain development"/>
    <property type="evidence" value="ECO:0000318"/>
    <property type="project" value="GO_Central"/>
</dbReference>
<evidence type="ECO:0000256" key="3">
    <source>
        <dbReference type="ARBA" id="ARBA00022824"/>
    </source>
</evidence>
<keyword evidence="10" id="KW-1185">Reference proteome</keyword>
<dbReference type="GeneID" id="101155557"/>
<feature type="region of interest" description="Disordered" evidence="7">
    <location>
        <begin position="165"/>
        <end position="187"/>
    </location>
</feature>
<feature type="compositionally biased region" description="Polar residues" evidence="7">
    <location>
        <begin position="546"/>
        <end position="561"/>
    </location>
</feature>
<dbReference type="InterPro" id="IPR003388">
    <property type="entry name" value="Reticulon"/>
</dbReference>
<dbReference type="GeneTree" id="ENSGT00940000155077"/>
<feature type="compositionally biased region" description="Polar residues" evidence="7">
    <location>
        <begin position="281"/>
        <end position="294"/>
    </location>
</feature>
<sequence length="827" mass="89748">MKTRVCICPKVALLSSGQDDVSGGSVNYNINLSPLVLVPNRPLRLIPAVLTAPAQLSRSQAGASPCFPGSPVRARASPPALQYGQTGGGGEEASAAADCSQSVRQQQQSMSAQPGEELREEERWFGDDYERNGLFGNTSTRFDELRHDLKPRGGDAVGDLDQQFHPFQDDGKRPPVAMETASTDDPMSGLFQKPMNDDGDVYTSLLSTQSFTTGRDASYLSDDLKSSKPSSGSSLLDHFSDDTFSFSSNPIDDMPKSYMGSDKTESYNYMDISHGEERYDQQQGALPSNLNKISTGHDLLGGYMDKSPDEDEEDEEENLGPALGSHSFPYVEEPSDEEPADYRSFRNLGGTPQTASPVKITLTESQLPASKAEPQQAPVSGSERENVLSVGLQGVPTVTLSEPEDDSPSSTPNASPTRKDFSSHDMFKAGSERSAASGSKPGNREQDGSSAESGDSEIELVSEEPPKTRSNQFAEAPKSKSNHPSNPFDNPPLAKAGFGLTGSPAPPTAYSILREEREAELDSDLFIESASEESPKREGVSGPKQGVNSPSPLVPTSTGPRSASEGVGVEPTKAEKAKQSVKTEEDRYSKPKPPTAAVPPEVRSEQPHHDDIRKLSNEGKGNVGKAAASFFMKEFSKQKAIDLLYWRNVKQSGAVFSSVLLLLFSLTQFSVVSVGAYLALAALSATISFRIYKSVLQAVQKTDEGHPFKAYLEMEIALSQDQITKYADKILLYTNTCMKELRRLFLVQDLVDSLKFAVLMWLLTYVGALFNGLTLLILVVVSMFTMPVVYEKHQAQIDQYVGLIRTQVNSVVGKIQAKIPGTKRKEE</sequence>
<name>H2MM70_ORYLA</name>
<evidence type="ECO:0000259" key="8">
    <source>
        <dbReference type="PROSITE" id="PS50845"/>
    </source>
</evidence>
<organism evidence="9 10">
    <name type="scientific">Oryzias latipes</name>
    <name type="common">Japanese rice fish</name>
    <name type="synonym">Japanese killifish</name>
    <dbReference type="NCBI Taxonomy" id="8090"/>
    <lineage>
        <taxon>Eukaryota</taxon>
        <taxon>Metazoa</taxon>
        <taxon>Chordata</taxon>
        <taxon>Craniata</taxon>
        <taxon>Vertebrata</taxon>
        <taxon>Euteleostomi</taxon>
        <taxon>Actinopterygii</taxon>
        <taxon>Neopterygii</taxon>
        <taxon>Teleostei</taxon>
        <taxon>Neoteleostei</taxon>
        <taxon>Acanthomorphata</taxon>
        <taxon>Ovalentaria</taxon>
        <taxon>Atherinomorphae</taxon>
        <taxon>Beloniformes</taxon>
        <taxon>Adrianichthyidae</taxon>
        <taxon>Oryziinae</taxon>
        <taxon>Oryzias</taxon>
    </lineage>
</organism>
<evidence type="ECO:0000313" key="10">
    <source>
        <dbReference type="Proteomes" id="UP000001038"/>
    </source>
</evidence>
<keyword evidence="3 6" id="KW-0256">Endoplasmic reticulum</keyword>
<evidence type="ECO:0000256" key="2">
    <source>
        <dbReference type="ARBA" id="ARBA00022692"/>
    </source>
</evidence>
<keyword evidence="2 6" id="KW-0812">Transmembrane</keyword>
<dbReference type="Ensembl" id="ENSORLT00000019810.2">
    <property type="protein sequence ID" value="ENSORLP00000019809.2"/>
    <property type="gene ID" value="ENSORLG00000015817.2"/>
</dbReference>
<dbReference type="Proteomes" id="UP000001038">
    <property type="component" value="Chromosome 22"/>
</dbReference>
<dbReference type="RefSeq" id="XP_004082335.2">
    <property type="nucleotide sequence ID" value="XM_004082287.3"/>
</dbReference>
<feature type="compositionally biased region" description="Basic and acidic residues" evidence="7">
    <location>
        <begin position="417"/>
        <end position="431"/>
    </location>
</feature>
<feature type="transmembrane region" description="Helical" evidence="6">
    <location>
        <begin position="659"/>
        <end position="683"/>
    </location>
</feature>
<feature type="region of interest" description="Disordered" evidence="7">
    <location>
        <begin position="272"/>
        <end position="620"/>
    </location>
</feature>
<feature type="transmembrane region" description="Helical" evidence="6">
    <location>
        <begin position="769"/>
        <end position="790"/>
    </location>
</feature>
<evidence type="ECO:0000256" key="1">
    <source>
        <dbReference type="ARBA" id="ARBA00004477"/>
    </source>
</evidence>
<accession>H2MM70</accession>
<dbReference type="GO" id="GO:0071787">
    <property type="term" value="P:endoplasmic reticulum tubular network formation"/>
    <property type="evidence" value="ECO:0000318"/>
    <property type="project" value="GO_Central"/>
</dbReference>
<dbReference type="GO" id="GO:0014069">
    <property type="term" value="C:postsynaptic density"/>
    <property type="evidence" value="ECO:0000318"/>
    <property type="project" value="GO_Central"/>
</dbReference>
<dbReference type="PROSITE" id="PS50845">
    <property type="entry name" value="RETICULON"/>
    <property type="match status" value="1"/>
</dbReference>
<dbReference type="Gene3D" id="1.20.5.2480">
    <property type="match status" value="1"/>
</dbReference>
<feature type="region of interest" description="Disordered" evidence="7">
    <location>
        <begin position="60"/>
        <end position="120"/>
    </location>
</feature>
<dbReference type="GO" id="GO:1990809">
    <property type="term" value="P:endoplasmic reticulum tubular network membrane organization"/>
    <property type="evidence" value="ECO:0000318"/>
    <property type="project" value="GO_Central"/>
</dbReference>
<reference evidence="9" key="3">
    <citation type="submission" date="2025-09" db="UniProtKB">
        <authorList>
            <consortium name="Ensembl"/>
        </authorList>
    </citation>
    <scope>IDENTIFICATION</scope>
    <source>
        <strain evidence="9">Hd-rR</strain>
    </source>
</reference>
<protein>
    <recommendedName>
        <fullName evidence="6">Reticulon</fullName>
    </recommendedName>
</protein>
<feature type="compositionally biased region" description="Acidic residues" evidence="7">
    <location>
        <begin position="308"/>
        <end position="318"/>
    </location>
</feature>
<feature type="compositionally biased region" description="Basic and acidic residues" evidence="7">
    <location>
        <begin position="572"/>
        <end position="589"/>
    </location>
</feature>
<gene>
    <name evidence="9" type="primary">RTN1</name>
    <name evidence="9" type="synonym">rtn1a</name>
</gene>
<keyword evidence="4 6" id="KW-1133">Transmembrane helix</keyword>
<feature type="compositionally biased region" description="Low complexity" evidence="7">
    <location>
        <begin position="92"/>
        <end position="113"/>
    </location>
</feature>
<proteinExistence type="predicted"/>
<dbReference type="OrthoDB" id="567788at2759"/>
<dbReference type="GO" id="GO:0043005">
    <property type="term" value="C:neuron projection"/>
    <property type="evidence" value="ECO:0000318"/>
    <property type="project" value="GO_Central"/>
</dbReference>
<feature type="compositionally biased region" description="Polar residues" evidence="7">
    <location>
        <begin position="350"/>
        <end position="368"/>
    </location>
</feature>
<evidence type="ECO:0000313" key="9">
    <source>
        <dbReference type="Ensembl" id="ENSORLP00000019809.2"/>
    </source>
</evidence>
<dbReference type="InterPro" id="IPR046964">
    <property type="entry name" value="RTN1-4"/>
</dbReference>
<reference evidence="9" key="2">
    <citation type="submission" date="2025-08" db="UniProtKB">
        <authorList>
            <consortium name="Ensembl"/>
        </authorList>
    </citation>
    <scope>IDENTIFICATION</scope>
    <source>
        <strain evidence="9">Hd-rR</strain>
    </source>
</reference>
<dbReference type="AlphaFoldDB" id="H2MM70"/>
<dbReference type="eggNOG" id="KOG1792">
    <property type="taxonomic scope" value="Eukaryota"/>
</dbReference>
<dbReference type="CTD" id="323706"/>
<feature type="domain" description="Reticulon" evidence="8">
    <location>
        <begin position="640"/>
        <end position="827"/>
    </location>
</feature>
<evidence type="ECO:0000256" key="5">
    <source>
        <dbReference type="ARBA" id="ARBA00023136"/>
    </source>
</evidence>
<dbReference type="Pfam" id="PF02453">
    <property type="entry name" value="Reticulon"/>
    <property type="match status" value="1"/>
</dbReference>
<dbReference type="GO" id="GO:0005789">
    <property type="term" value="C:endoplasmic reticulum membrane"/>
    <property type="evidence" value="ECO:0000318"/>
    <property type="project" value="GO_Central"/>
</dbReference>
<dbReference type="STRING" id="8090.ENSORLP00000019809"/>
<dbReference type="FunCoup" id="H2MM70">
    <property type="interactions" value="276"/>
</dbReference>
<dbReference type="Bgee" id="ENSORLG00000015817">
    <property type="expression patterns" value="Expressed in brain and 15 other cell types or tissues"/>
</dbReference>